<keyword evidence="2" id="KW-1185">Reference proteome</keyword>
<dbReference type="Proteomes" id="UP000220922">
    <property type="component" value="Unassembled WGS sequence"/>
</dbReference>
<dbReference type="EMBL" id="LYXE01000103">
    <property type="protein sequence ID" value="PDV98369.1"/>
    <property type="molecule type" value="Genomic_DNA"/>
</dbReference>
<dbReference type="AlphaFoldDB" id="A0A2H3KKA3"/>
<accession>A0A2H3KKA3</accession>
<sequence>MSTTAYLALTEINEIAVRVLVQELGIANTARFINQFTRGVGDSLAEKDRLFGHMTVAELAAAIRQTTTPPGSK</sequence>
<reference evidence="1 2" key="1">
    <citation type="submission" date="2016-05" db="EMBL/GenBank/DDBJ databases">
        <authorList>
            <person name="Lavstsen T."/>
            <person name="Jespersen J.S."/>
        </authorList>
    </citation>
    <scope>NUCLEOTIDE SEQUENCE [LARGE SCALE GENOMIC DNA]</scope>
    <source>
        <strain evidence="1 2">B7-9</strain>
    </source>
</reference>
<comment type="caution">
    <text evidence="1">The sequence shown here is derived from an EMBL/GenBank/DDBJ whole genome shotgun (WGS) entry which is preliminary data.</text>
</comment>
<evidence type="ECO:0000313" key="2">
    <source>
        <dbReference type="Proteomes" id="UP000220922"/>
    </source>
</evidence>
<name>A0A2H3KKA3_9CHLR</name>
<organism evidence="1 2">
    <name type="scientific">Candidatus Chloroploca asiatica</name>
    <dbReference type="NCBI Taxonomy" id="1506545"/>
    <lineage>
        <taxon>Bacteria</taxon>
        <taxon>Bacillati</taxon>
        <taxon>Chloroflexota</taxon>
        <taxon>Chloroflexia</taxon>
        <taxon>Chloroflexales</taxon>
        <taxon>Chloroflexineae</taxon>
        <taxon>Oscillochloridaceae</taxon>
        <taxon>Candidatus Chloroploca</taxon>
    </lineage>
</organism>
<dbReference type="OrthoDB" id="123228at2"/>
<dbReference type="RefSeq" id="WP_097653625.1">
    <property type="nucleotide sequence ID" value="NZ_LYXE01000103.1"/>
</dbReference>
<proteinExistence type="predicted"/>
<evidence type="ECO:0000313" key="1">
    <source>
        <dbReference type="EMBL" id="PDV98369.1"/>
    </source>
</evidence>
<protein>
    <submittedName>
        <fullName evidence="1">Uncharacterized protein</fullName>
    </submittedName>
</protein>
<gene>
    <name evidence="1" type="ORF">A9Q02_15935</name>
</gene>